<dbReference type="EC" id="2.3.1.19" evidence="5"/>
<feature type="domain" description="Phosphate acetyl/butaryl transferase" evidence="4">
    <location>
        <begin position="7"/>
        <end position="74"/>
    </location>
</feature>
<dbReference type="KEGG" id="tfr:BR63_17575"/>
<dbReference type="NCBIfam" id="NF006045">
    <property type="entry name" value="PRK08190.1"/>
    <property type="match status" value="1"/>
</dbReference>
<dbReference type="Proteomes" id="UP000515847">
    <property type="component" value="Chromosome"/>
</dbReference>
<comment type="similarity">
    <text evidence="1">Belongs to the phosphate acetyltransferase and butyryltransferase family.</text>
</comment>
<reference evidence="5 6" key="1">
    <citation type="journal article" date="2019" name="Front. Microbiol.">
        <title>Thermoanaerosceptrum fracticalcis gen. nov. sp. nov., a Novel Fumarate-Fermenting Microorganism From a Deep Fractured Carbonate Aquifer of the US Great Basin.</title>
        <authorList>
            <person name="Hamilton-Brehm S.D."/>
            <person name="Stewart L.E."/>
            <person name="Zavarin M."/>
            <person name="Caldwell M."/>
            <person name="Lawson P.A."/>
            <person name="Onstott T.C."/>
            <person name="Grzymski J."/>
            <person name="Neveux I."/>
            <person name="Lollar B.S."/>
            <person name="Russell C.E."/>
            <person name="Moser D.P."/>
        </authorList>
    </citation>
    <scope>NUCLEOTIDE SEQUENCE [LARGE SCALE GENOMIC DNA]</scope>
    <source>
        <strain evidence="5 6">DRI-13</strain>
    </source>
</reference>
<dbReference type="NCBIfam" id="NF004472">
    <property type="entry name" value="PRK05805.1"/>
    <property type="match status" value="1"/>
</dbReference>
<dbReference type="Gene3D" id="3.40.718.10">
    <property type="entry name" value="Isopropylmalate Dehydrogenase"/>
    <property type="match status" value="1"/>
</dbReference>
<evidence type="ECO:0000256" key="1">
    <source>
        <dbReference type="ARBA" id="ARBA00005656"/>
    </source>
</evidence>
<dbReference type="PIRSF" id="PIRSF000428">
    <property type="entry name" value="P_Ac_trans"/>
    <property type="match status" value="1"/>
</dbReference>
<dbReference type="AlphaFoldDB" id="A0A7G6E753"/>
<dbReference type="PANTHER" id="PTHR43356:SF2">
    <property type="entry name" value="PHOSPHATE ACETYLTRANSFERASE"/>
    <property type="match status" value="1"/>
</dbReference>
<dbReference type="InterPro" id="IPR002505">
    <property type="entry name" value="PTA_PTB"/>
</dbReference>
<proteinExistence type="inferred from homology"/>
<evidence type="ECO:0000256" key="2">
    <source>
        <dbReference type="ARBA" id="ARBA00022679"/>
    </source>
</evidence>
<protein>
    <submittedName>
        <fullName evidence="5">Phosphate butyryltransferase</fullName>
        <ecNumber evidence="5">2.3.1.19</ecNumber>
    </submittedName>
</protein>
<keyword evidence="2 5" id="KW-0808">Transferase</keyword>
<dbReference type="GO" id="GO:0050182">
    <property type="term" value="F:phosphate butyryltransferase activity"/>
    <property type="evidence" value="ECO:0007669"/>
    <property type="project" value="UniProtKB-EC"/>
</dbReference>
<gene>
    <name evidence="5" type="ORF">BR63_17575</name>
</gene>
<dbReference type="RefSeq" id="WP_034421197.1">
    <property type="nucleotide sequence ID" value="NZ_CP045798.1"/>
</dbReference>
<organism evidence="5 6">
    <name type="scientific">Thermanaerosceptrum fracticalcis</name>
    <dbReference type="NCBI Taxonomy" id="1712410"/>
    <lineage>
        <taxon>Bacteria</taxon>
        <taxon>Bacillati</taxon>
        <taxon>Bacillota</taxon>
        <taxon>Clostridia</taxon>
        <taxon>Eubacteriales</taxon>
        <taxon>Peptococcaceae</taxon>
        <taxon>Thermanaerosceptrum</taxon>
    </lineage>
</organism>
<name>A0A7G6E753_THEFR</name>
<sequence>MRSFQEIKEAVLNHPVKKVIAVAAADDEDVLVAVKMASQMKLAEPILIGNEVKIREIADEVAFDLTGVKVIDEPDQFQAARKAVRKIREGEAHIIMKGLIGTAPFLKAILEKDVGLRTGNVLSHVALFEVPHFSRLLLVTDAAMNIAPTLPEKVQIIQNALQVTKKLKISQPKTAAVCAVETVNQDMPATVDAALLAKMSERGQIKGTIIDGPLALDNAVSLEAARHKGIKSPVAGEADIIIVPDIEAGNIMYKTLVYLANADNAGVVMGALAPIVLTSRADTAEAKLNSIALSMLLAQGDE</sequence>
<dbReference type="SUPFAM" id="SSF53659">
    <property type="entry name" value="Isocitrate/Isopropylmalate dehydrogenase-like"/>
    <property type="match status" value="1"/>
</dbReference>
<dbReference type="PANTHER" id="PTHR43356">
    <property type="entry name" value="PHOSPHATE ACETYLTRANSFERASE"/>
    <property type="match status" value="1"/>
</dbReference>
<evidence type="ECO:0000313" key="6">
    <source>
        <dbReference type="Proteomes" id="UP000515847"/>
    </source>
</evidence>
<accession>A0A7G6E753</accession>
<feature type="domain" description="Phosphate acetyl/butaryl transferase" evidence="4">
    <location>
        <begin position="80"/>
        <end position="294"/>
    </location>
</feature>
<dbReference type="InterPro" id="IPR050500">
    <property type="entry name" value="Phos_Acetyltrans/Butyryltrans"/>
</dbReference>
<evidence type="ECO:0000256" key="3">
    <source>
        <dbReference type="ARBA" id="ARBA00023315"/>
    </source>
</evidence>
<dbReference type="OrthoDB" id="9774179at2"/>
<keyword evidence="6" id="KW-1185">Reference proteome</keyword>
<evidence type="ECO:0000313" key="5">
    <source>
        <dbReference type="EMBL" id="QNB47907.1"/>
    </source>
</evidence>
<dbReference type="InterPro" id="IPR012147">
    <property type="entry name" value="P_Ac_Bu_trans"/>
</dbReference>
<evidence type="ECO:0000259" key="4">
    <source>
        <dbReference type="Pfam" id="PF01515"/>
    </source>
</evidence>
<dbReference type="EMBL" id="CP045798">
    <property type="protein sequence ID" value="QNB47907.1"/>
    <property type="molecule type" value="Genomic_DNA"/>
</dbReference>
<dbReference type="Pfam" id="PF01515">
    <property type="entry name" value="PTA_PTB"/>
    <property type="match status" value="2"/>
</dbReference>
<keyword evidence="3 5" id="KW-0012">Acyltransferase</keyword>